<comment type="similarity">
    <text evidence="1">Belongs to the 'phage' integrase family.</text>
</comment>
<sequence>MENRTIRVLGKRGKERVVLISNRLAMALYNYLAEQRKTGKITAYLFVSSKKDTGYTDAGLKRLIVLFREICGFHFSAHMLKHTFATLMLKGGCDIYTLSKMMGHSNIKITTGYTWLITDDLRAQLYKHPLEY</sequence>
<reference evidence="5 6" key="1">
    <citation type="submission" date="2016-12" db="EMBL/GenBank/DDBJ databases">
        <title>Trade-off between light-utilization and light-protection in marine flavobacteria.</title>
        <authorList>
            <person name="Kumagai Y."/>
            <person name="Yoshizawa S."/>
            <person name="Kogure K."/>
            <person name="Iwasaki W."/>
        </authorList>
    </citation>
    <scope>NUCLEOTIDE SEQUENCE [LARGE SCALE GENOMIC DNA]</scope>
    <source>
        <strain evidence="5 6">NBRC 108759</strain>
    </source>
</reference>
<dbReference type="GO" id="GO:0015074">
    <property type="term" value="P:DNA integration"/>
    <property type="evidence" value="ECO:0007669"/>
    <property type="project" value="InterPro"/>
</dbReference>
<organism evidence="5 6">
    <name type="scientific">Polaribacter porphyrae</name>
    <dbReference type="NCBI Taxonomy" id="1137780"/>
    <lineage>
        <taxon>Bacteria</taxon>
        <taxon>Pseudomonadati</taxon>
        <taxon>Bacteroidota</taxon>
        <taxon>Flavobacteriia</taxon>
        <taxon>Flavobacteriales</taxon>
        <taxon>Flavobacteriaceae</taxon>
    </lineage>
</organism>
<evidence type="ECO:0000313" key="5">
    <source>
        <dbReference type="EMBL" id="PQJ79801.1"/>
    </source>
</evidence>
<dbReference type="AlphaFoldDB" id="A0A2S7WR85"/>
<feature type="domain" description="Tyr recombinase" evidence="4">
    <location>
        <begin position="1"/>
        <end position="127"/>
    </location>
</feature>
<dbReference type="Pfam" id="PF00589">
    <property type="entry name" value="Phage_integrase"/>
    <property type="match status" value="1"/>
</dbReference>
<dbReference type="InterPro" id="IPR002104">
    <property type="entry name" value="Integrase_catalytic"/>
</dbReference>
<gene>
    <name evidence="5" type="ORF">BTO18_11725</name>
</gene>
<proteinExistence type="inferred from homology"/>
<evidence type="ECO:0000256" key="1">
    <source>
        <dbReference type="ARBA" id="ARBA00008857"/>
    </source>
</evidence>
<dbReference type="PANTHER" id="PTHR30349">
    <property type="entry name" value="PHAGE INTEGRASE-RELATED"/>
    <property type="match status" value="1"/>
</dbReference>
<dbReference type="SUPFAM" id="SSF56349">
    <property type="entry name" value="DNA breaking-rejoining enzymes"/>
    <property type="match status" value="1"/>
</dbReference>
<keyword evidence="2" id="KW-0238">DNA-binding</keyword>
<dbReference type="InterPro" id="IPR050090">
    <property type="entry name" value="Tyrosine_recombinase_XerCD"/>
</dbReference>
<dbReference type="Proteomes" id="UP000238882">
    <property type="component" value="Unassembled WGS sequence"/>
</dbReference>
<dbReference type="GO" id="GO:0006310">
    <property type="term" value="P:DNA recombination"/>
    <property type="evidence" value="ECO:0007669"/>
    <property type="project" value="UniProtKB-KW"/>
</dbReference>
<dbReference type="GO" id="GO:0003677">
    <property type="term" value="F:DNA binding"/>
    <property type="evidence" value="ECO:0007669"/>
    <property type="project" value="UniProtKB-KW"/>
</dbReference>
<dbReference type="EMBL" id="MSCN01000001">
    <property type="protein sequence ID" value="PQJ79801.1"/>
    <property type="molecule type" value="Genomic_DNA"/>
</dbReference>
<accession>A0A2S7WR85</accession>
<dbReference type="PANTHER" id="PTHR30349:SF41">
    <property type="entry name" value="INTEGRASE_RECOMBINASE PROTEIN MJ0367-RELATED"/>
    <property type="match status" value="1"/>
</dbReference>
<dbReference type="InterPro" id="IPR011010">
    <property type="entry name" value="DNA_brk_join_enz"/>
</dbReference>
<keyword evidence="6" id="KW-1185">Reference proteome</keyword>
<comment type="caution">
    <text evidence="5">The sequence shown here is derived from an EMBL/GenBank/DDBJ whole genome shotgun (WGS) entry which is preliminary data.</text>
</comment>
<dbReference type="PROSITE" id="PS51898">
    <property type="entry name" value="TYR_RECOMBINASE"/>
    <property type="match status" value="1"/>
</dbReference>
<keyword evidence="3" id="KW-0233">DNA recombination</keyword>
<evidence type="ECO:0000259" key="4">
    <source>
        <dbReference type="PROSITE" id="PS51898"/>
    </source>
</evidence>
<evidence type="ECO:0000256" key="3">
    <source>
        <dbReference type="ARBA" id="ARBA00023172"/>
    </source>
</evidence>
<dbReference type="InterPro" id="IPR013762">
    <property type="entry name" value="Integrase-like_cat_sf"/>
</dbReference>
<protein>
    <recommendedName>
        <fullName evidence="4">Tyr recombinase domain-containing protein</fullName>
    </recommendedName>
</protein>
<dbReference type="RefSeq" id="WP_170063264.1">
    <property type="nucleotide sequence ID" value="NZ_MSCN01000001.1"/>
</dbReference>
<evidence type="ECO:0000256" key="2">
    <source>
        <dbReference type="ARBA" id="ARBA00023125"/>
    </source>
</evidence>
<evidence type="ECO:0000313" key="6">
    <source>
        <dbReference type="Proteomes" id="UP000238882"/>
    </source>
</evidence>
<name>A0A2S7WR85_9FLAO</name>
<dbReference type="Gene3D" id="1.10.443.10">
    <property type="entry name" value="Intergrase catalytic core"/>
    <property type="match status" value="1"/>
</dbReference>